<evidence type="ECO:0000256" key="8">
    <source>
        <dbReference type="RuleBase" id="RU000461"/>
    </source>
</evidence>
<proteinExistence type="inferred from homology"/>
<dbReference type="GO" id="GO:0004497">
    <property type="term" value="F:monooxygenase activity"/>
    <property type="evidence" value="ECO:0007669"/>
    <property type="project" value="UniProtKB-KW"/>
</dbReference>
<evidence type="ECO:0000256" key="3">
    <source>
        <dbReference type="ARBA" id="ARBA00022723"/>
    </source>
</evidence>
<name>A0AA36DT89_CYLNA</name>
<dbReference type="InterPro" id="IPR036396">
    <property type="entry name" value="Cyt_P450_sf"/>
</dbReference>
<evidence type="ECO:0000256" key="6">
    <source>
        <dbReference type="ARBA" id="ARBA00023033"/>
    </source>
</evidence>
<evidence type="ECO:0000313" key="10">
    <source>
        <dbReference type="Proteomes" id="UP001176961"/>
    </source>
</evidence>
<feature type="binding site" description="axial binding residue" evidence="7">
    <location>
        <position position="439"/>
    </location>
    <ligand>
        <name>heme</name>
        <dbReference type="ChEBI" id="CHEBI:30413"/>
    </ligand>
    <ligandPart>
        <name>Fe</name>
        <dbReference type="ChEBI" id="CHEBI:18248"/>
    </ligandPart>
</feature>
<dbReference type="CDD" id="cd20617">
    <property type="entry name" value="CYP1_2-like"/>
    <property type="match status" value="1"/>
</dbReference>
<comment type="cofactor">
    <cofactor evidence="1 7">
        <name>heme</name>
        <dbReference type="ChEBI" id="CHEBI:30413"/>
    </cofactor>
</comment>
<keyword evidence="7 8" id="KW-0349">Heme</keyword>
<dbReference type="AlphaFoldDB" id="A0AA36DT89"/>
<evidence type="ECO:0000256" key="4">
    <source>
        <dbReference type="ARBA" id="ARBA00023002"/>
    </source>
</evidence>
<comment type="caution">
    <text evidence="9">The sequence shown here is derived from an EMBL/GenBank/DDBJ whole genome shotgun (WGS) entry which is preliminary data.</text>
</comment>
<dbReference type="FunFam" id="1.10.630.10:FF:000036">
    <property type="entry name" value="CYtochrome P450 family"/>
    <property type="match status" value="1"/>
</dbReference>
<dbReference type="PRINTS" id="PR00463">
    <property type="entry name" value="EP450I"/>
</dbReference>
<evidence type="ECO:0000256" key="5">
    <source>
        <dbReference type="ARBA" id="ARBA00023004"/>
    </source>
</evidence>
<dbReference type="InterPro" id="IPR017972">
    <property type="entry name" value="Cyt_P450_CS"/>
</dbReference>
<gene>
    <name evidence="9" type="ORF">CYNAS_LOCUS5322</name>
</gene>
<evidence type="ECO:0000256" key="2">
    <source>
        <dbReference type="ARBA" id="ARBA00010617"/>
    </source>
</evidence>
<evidence type="ECO:0000256" key="7">
    <source>
        <dbReference type="PIRSR" id="PIRSR602401-1"/>
    </source>
</evidence>
<dbReference type="InterPro" id="IPR002401">
    <property type="entry name" value="Cyt_P450_E_grp-I"/>
</dbReference>
<accession>A0AA36DT89</accession>
<keyword evidence="10" id="KW-1185">Reference proteome</keyword>
<dbReference type="PROSITE" id="PS00086">
    <property type="entry name" value="CYTOCHROME_P450"/>
    <property type="match status" value="1"/>
</dbReference>
<dbReference type="PRINTS" id="PR00385">
    <property type="entry name" value="P450"/>
</dbReference>
<dbReference type="Proteomes" id="UP001176961">
    <property type="component" value="Unassembled WGS sequence"/>
</dbReference>
<dbReference type="GO" id="GO:0016705">
    <property type="term" value="F:oxidoreductase activity, acting on paired donors, with incorporation or reduction of molecular oxygen"/>
    <property type="evidence" value="ECO:0007669"/>
    <property type="project" value="InterPro"/>
</dbReference>
<dbReference type="Pfam" id="PF00067">
    <property type="entry name" value="p450"/>
    <property type="match status" value="1"/>
</dbReference>
<dbReference type="SUPFAM" id="SSF48264">
    <property type="entry name" value="Cytochrome P450"/>
    <property type="match status" value="1"/>
</dbReference>
<dbReference type="PANTHER" id="PTHR24284">
    <property type="entry name" value="CYTOCHROME P450 FAMILY"/>
    <property type="match status" value="1"/>
</dbReference>
<reference evidence="9" key="1">
    <citation type="submission" date="2023-07" db="EMBL/GenBank/DDBJ databases">
        <authorList>
            <consortium name="CYATHOMIX"/>
        </authorList>
    </citation>
    <scope>NUCLEOTIDE SEQUENCE</scope>
    <source>
        <strain evidence="9">N/A</strain>
    </source>
</reference>
<keyword evidence="6 8" id="KW-0503">Monooxygenase</keyword>
<dbReference type="EMBL" id="CATQJL010000112">
    <property type="protein sequence ID" value="CAJ0593339.1"/>
    <property type="molecule type" value="Genomic_DNA"/>
</dbReference>
<dbReference type="GO" id="GO:0005506">
    <property type="term" value="F:iron ion binding"/>
    <property type="evidence" value="ECO:0007669"/>
    <property type="project" value="InterPro"/>
</dbReference>
<evidence type="ECO:0008006" key="11">
    <source>
        <dbReference type="Google" id="ProtNLM"/>
    </source>
</evidence>
<dbReference type="PANTHER" id="PTHR24284:SF1">
    <property type="entry name" value="CYTOCHROME P450 FAMILY"/>
    <property type="match status" value="1"/>
</dbReference>
<keyword evidence="4 8" id="KW-0560">Oxidoreductase</keyword>
<dbReference type="GO" id="GO:0020037">
    <property type="term" value="F:heme binding"/>
    <property type="evidence" value="ECO:0007669"/>
    <property type="project" value="InterPro"/>
</dbReference>
<protein>
    <recommendedName>
        <fullName evidence="11">Unspecific monooxygenase</fullName>
    </recommendedName>
</protein>
<dbReference type="InterPro" id="IPR001128">
    <property type="entry name" value="Cyt_P450"/>
</dbReference>
<comment type="similarity">
    <text evidence="2 8">Belongs to the cytochrome P450 family.</text>
</comment>
<evidence type="ECO:0000256" key="1">
    <source>
        <dbReference type="ARBA" id="ARBA00001971"/>
    </source>
</evidence>
<sequence>MLLFIVPFLISALAVYIWIYYENVKRYPKGPLPVPIFGNLLTVNAGKLHEQISDYAKDYGSVYTVWLPNPTVVITDYDLIKEAFAKKGYDFAGRPQGYPNDLLGIIKNGGIIRSEGENWKEQRTTSLHILRDLGMGKDLMEEQVLLSAQEFLVHMASIKDKETMDLQRPLQVFIANIIHKILFGCSHEYDESDHLMQSVDNLMQFFNDTRNNKIMLLCQMIPGLDQLPIINRLARGRFMKTIDVVKNNIKEDVRRCLKTYSADEEPECFVHAYYQRMHNNSNLDYDNLLSVCMDFFVASMEMTPTTLYWGSLLLATNTEVQDKIRAEIMSVLGPDGQPSASLRNRMPYTYAAIQEIQRYANIVPLNILHRTTRDTSIGNIRIPNDTQIIGHINHVMARSPVFENPKKFKPERFLMEDGLTLNRETVEKLCPFSIGKRQCAGEALARVELFIGLVTLLQNYEIEPAEGHKVDLEPIYAAVLLPKPQPLRLTLLSSEWDLNRNYSSITSDHKLHPNKTDSLSNF</sequence>
<organism evidence="9 10">
    <name type="scientific">Cylicocyclus nassatus</name>
    <name type="common">Nematode worm</name>
    <dbReference type="NCBI Taxonomy" id="53992"/>
    <lineage>
        <taxon>Eukaryota</taxon>
        <taxon>Metazoa</taxon>
        <taxon>Ecdysozoa</taxon>
        <taxon>Nematoda</taxon>
        <taxon>Chromadorea</taxon>
        <taxon>Rhabditida</taxon>
        <taxon>Rhabditina</taxon>
        <taxon>Rhabditomorpha</taxon>
        <taxon>Strongyloidea</taxon>
        <taxon>Strongylidae</taxon>
        <taxon>Cylicocyclus</taxon>
    </lineage>
</organism>
<keyword evidence="3 7" id="KW-0479">Metal-binding</keyword>
<keyword evidence="5 7" id="KW-0408">Iron</keyword>
<dbReference type="Gene3D" id="1.10.630.10">
    <property type="entry name" value="Cytochrome P450"/>
    <property type="match status" value="1"/>
</dbReference>
<evidence type="ECO:0000313" key="9">
    <source>
        <dbReference type="EMBL" id="CAJ0593339.1"/>
    </source>
</evidence>